<dbReference type="AlphaFoldDB" id="A0A540V5G9"/>
<gene>
    <name evidence="1" type="ORF">FKZ59_02635</name>
</gene>
<evidence type="ECO:0000313" key="1">
    <source>
        <dbReference type="EMBL" id="TQE92005.1"/>
    </source>
</evidence>
<dbReference type="RefSeq" id="WP_141601181.1">
    <property type="nucleotide sequence ID" value="NZ_VIGD01000002.1"/>
</dbReference>
<reference evidence="1 2" key="1">
    <citation type="submission" date="2019-06" db="EMBL/GenBank/DDBJ databases">
        <title>Genome sequence of Ureibacillus terrenus.</title>
        <authorList>
            <person name="Maclea K.S."/>
            <person name="Simoes M."/>
        </authorList>
    </citation>
    <scope>NUCLEOTIDE SEQUENCE [LARGE SCALE GENOMIC DNA]</scope>
    <source>
        <strain evidence="1 2">ATCC BAA-384</strain>
    </source>
</reference>
<organism evidence="1 2">
    <name type="scientific">Ureibacillus terrenus</name>
    <dbReference type="NCBI Taxonomy" id="118246"/>
    <lineage>
        <taxon>Bacteria</taxon>
        <taxon>Bacillati</taxon>
        <taxon>Bacillota</taxon>
        <taxon>Bacilli</taxon>
        <taxon>Bacillales</taxon>
        <taxon>Caryophanaceae</taxon>
        <taxon>Ureibacillus</taxon>
    </lineage>
</organism>
<dbReference type="OrthoDB" id="1928231at2"/>
<accession>A0A540V5G9</accession>
<keyword evidence="2" id="KW-1185">Reference proteome</keyword>
<protein>
    <submittedName>
        <fullName evidence="1">Uncharacterized protein</fullName>
    </submittedName>
</protein>
<proteinExistence type="predicted"/>
<dbReference type="Proteomes" id="UP000315753">
    <property type="component" value="Unassembled WGS sequence"/>
</dbReference>
<comment type="caution">
    <text evidence="1">The sequence shown here is derived from an EMBL/GenBank/DDBJ whole genome shotgun (WGS) entry which is preliminary data.</text>
</comment>
<evidence type="ECO:0000313" key="2">
    <source>
        <dbReference type="Proteomes" id="UP000315753"/>
    </source>
</evidence>
<name>A0A540V5G9_9BACL</name>
<sequence>MAKEKPETTSKVKIKYIGDKPIPKQIAYRIDAPSGSAVDIGSLNKEGELTIREDDCLGCQEMNEGTEINVAIEWGRQIEMFTLHFDEQSGNHK</sequence>
<dbReference type="EMBL" id="VIGD01000002">
    <property type="protein sequence ID" value="TQE92005.1"/>
    <property type="molecule type" value="Genomic_DNA"/>
</dbReference>